<dbReference type="RefSeq" id="XP_038820577.1">
    <property type="nucleotide sequence ID" value="XM_038964649.1"/>
</dbReference>
<keyword evidence="2" id="KW-0805">Transcription regulation</keyword>
<dbReference type="GO" id="GO:0045893">
    <property type="term" value="P:positive regulation of DNA-templated transcription"/>
    <property type="evidence" value="ECO:0007669"/>
    <property type="project" value="InterPro"/>
</dbReference>
<dbReference type="Pfam" id="PF00907">
    <property type="entry name" value="T-box"/>
    <property type="match status" value="1"/>
</dbReference>
<evidence type="ECO:0000256" key="5">
    <source>
        <dbReference type="ARBA" id="ARBA00023242"/>
    </source>
</evidence>
<dbReference type="GO" id="GO:0009653">
    <property type="term" value="P:anatomical structure morphogenesis"/>
    <property type="evidence" value="ECO:0007669"/>
    <property type="project" value="UniProtKB-ARBA"/>
</dbReference>
<keyword evidence="9" id="KW-1185">Reference proteome</keyword>
<dbReference type="GO" id="GO:0000978">
    <property type="term" value="F:RNA polymerase II cis-regulatory region sequence-specific DNA binding"/>
    <property type="evidence" value="ECO:0007669"/>
    <property type="project" value="InterPro"/>
</dbReference>
<evidence type="ECO:0000256" key="3">
    <source>
        <dbReference type="ARBA" id="ARBA00023125"/>
    </source>
</evidence>
<dbReference type="Gene3D" id="2.60.40.820">
    <property type="entry name" value="Transcription factor, T-box"/>
    <property type="match status" value="1"/>
</dbReference>
<organism evidence="9 10">
    <name type="scientific">Salvelinus namaycush</name>
    <name type="common">Lake trout</name>
    <name type="synonym">Salmo namaycush</name>
    <dbReference type="NCBI Taxonomy" id="8040"/>
    <lineage>
        <taxon>Eukaryota</taxon>
        <taxon>Metazoa</taxon>
        <taxon>Chordata</taxon>
        <taxon>Craniata</taxon>
        <taxon>Vertebrata</taxon>
        <taxon>Euteleostomi</taxon>
        <taxon>Actinopterygii</taxon>
        <taxon>Neopterygii</taxon>
        <taxon>Teleostei</taxon>
        <taxon>Protacanthopterygii</taxon>
        <taxon>Salmoniformes</taxon>
        <taxon>Salmonidae</taxon>
        <taxon>Salmoninae</taxon>
        <taxon>Salvelinus</taxon>
    </lineage>
</organism>
<evidence type="ECO:0000259" key="8">
    <source>
        <dbReference type="PROSITE" id="PS50252"/>
    </source>
</evidence>
<evidence type="ECO:0000256" key="1">
    <source>
        <dbReference type="ARBA" id="ARBA00004123"/>
    </source>
</evidence>
<accession>A0A8U0P929</accession>
<protein>
    <submittedName>
        <fullName evidence="10">T-box-containing protein TBX6L-like</fullName>
    </submittedName>
</protein>
<feature type="region of interest" description="Disordered" evidence="7">
    <location>
        <begin position="14"/>
        <end position="42"/>
    </location>
</feature>
<keyword evidence="3 6" id="KW-0238">DNA-binding</keyword>
<dbReference type="PROSITE" id="PS50252">
    <property type="entry name" value="TBOX_3"/>
    <property type="match status" value="1"/>
</dbReference>
<dbReference type="GO" id="GO:0000981">
    <property type="term" value="F:DNA-binding transcription factor activity, RNA polymerase II-specific"/>
    <property type="evidence" value="ECO:0007669"/>
    <property type="project" value="TreeGrafter"/>
</dbReference>
<keyword evidence="5 6" id="KW-0539">Nucleus</keyword>
<dbReference type="PROSITE" id="PS01264">
    <property type="entry name" value="TBOX_2"/>
    <property type="match status" value="1"/>
</dbReference>
<reference evidence="10" key="1">
    <citation type="submission" date="2025-08" db="UniProtKB">
        <authorList>
            <consortium name="RefSeq"/>
        </authorList>
    </citation>
    <scope>IDENTIFICATION</scope>
    <source>
        <tissue evidence="10">White muscle</tissue>
    </source>
</reference>
<comment type="caution">
    <text evidence="6">Lacks conserved residue(s) required for the propagation of feature annotation.</text>
</comment>
<dbReference type="InterPro" id="IPR001699">
    <property type="entry name" value="TF_T-box"/>
</dbReference>
<feature type="region of interest" description="Disordered" evidence="7">
    <location>
        <begin position="222"/>
        <end position="270"/>
    </location>
</feature>
<gene>
    <name evidence="10" type="primary">LOC120020977</name>
</gene>
<dbReference type="InterPro" id="IPR046360">
    <property type="entry name" value="T-box_DNA-bd"/>
</dbReference>
<evidence type="ECO:0000313" key="9">
    <source>
        <dbReference type="Proteomes" id="UP000808372"/>
    </source>
</evidence>
<comment type="subcellular location">
    <subcellularLocation>
        <location evidence="1 6">Nucleus</location>
    </subcellularLocation>
</comment>
<dbReference type="InterPro" id="IPR018186">
    <property type="entry name" value="TF_T-box_CS"/>
</dbReference>
<dbReference type="GO" id="GO:0000785">
    <property type="term" value="C:chromatin"/>
    <property type="evidence" value="ECO:0007669"/>
    <property type="project" value="TreeGrafter"/>
</dbReference>
<dbReference type="InterPro" id="IPR008967">
    <property type="entry name" value="p53-like_TF_DNA-bd_sf"/>
</dbReference>
<dbReference type="GeneID" id="120020977"/>
<dbReference type="GO" id="GO:0001708">
    <property type="term" value="P:cell fate specification"/>
    <property type="evidence" value="ECO:0007669"/>
    <property type="project" value="TreeGrafter"/>
</dbReference>
<dbReference type="GO" id="GO:0005634">
    <property type="term" value="C:nucleus"/>
    <property type="evidence" value="ECO:0007669"/>
    <property type="project" value="UniProtKB-SubCell"/>
</dbReference>
<sequence>MAMVVLCNLIQIAEQSGEEREEEEPRPNMMTPSPPTADPYHQGNVRMTLEKADLWKSFHNLGTEMIITKHGRRMFPHCNVSLSGLQPYTNYVLMVDMVPVDNSRYRWNKGQWDMAGKAEPQLPCRTYVHPDSPTPGSYWMKQSVSFLKLKLTNHTLDQHGHIILHSMHRYIPRFSVVQADSLHSVRWGHFHYFSFPETSFTAVTAYQNTKIAKLKIDHNPFAKGFKGENTRTHSKRCRSNKSPGNASKKAKQDRETEFKSPSDLQRATLDCEPAERGITLGTTENIVSAKEDLFSPWAMEKDPSQSHSLHTELLELHDHRQDYSTEEQMVPGPASMSYQPYRSVEHGRLPSPSSAVEDCKGRRSYESHLRDVATVPGHKTNSPGPVRDMGHTPLAPAMPQDYRMSPVHLPTSSKTYPGYLGYSYPLYGHYTTNQGMGQWSEGGTGQYPGQSLTHHLPFFTSQTLTADHGTHQRSVHHHGNTEAEWSWSQYLSLDNDQNS</sequence>
<dbReference type="SMART" id="SM00425">
    <property type="entry name" value="TBOX"/>
    <property type="match status" value="1"/>
</dbReference>
<dbReference type="FunFam" id="2.60.40.820:FF:000007">
    <property type="entry name" value="T-box transcription factor"/>
    <property type="match status" value="1"/>
</dbReference>
<dbReference type="PRINTS" id="PR00937">
    <property type="entry name" value="TBOX"/>
</dbReference>
<dbReference type="KEGG" id="snh:120020977"/>
<evidence type="ECO:0000256" key="6">
    <source>
        <dbReference type="PROSITE-ProRule" id="PRU00201"/>
    </source>
</evidence>
<dbReference type="PANTHER" id="PTHR11267:SF204">
    <property type="entry name" value="SPADETAIL"/>
    <property type="match status" value="1"/>
</dbReference>
<feature type="compositionally biased region" description="Basic and acidic residues" evidence="7">
    <location>
        <begin position="250"/>
        <end position="260"/>
    </location>
</feature>
<evidence type="ECO:0000256" key="2">
    <source>
        <dbReference type="ARBA" id="ARBA00023015"/>
    </source>
</evidence>
<dbReference type="Proteomes" id="UP000808372">
    <property type="component" value="Chromosome 26"/>
</dbReference>
<evidence type="ECO:0000256" key="7">
    <source>
        <dbReference type="SAM" id="MobiDB-lite"/>
    </source>
</evidence>
<dbReference type="InterPro" id="IPR036960">
    <property type="entry name" value="T-box_sf"/>
</dbReference>
<evidence type="ECO:0000313" key="10">
    <source>
        <dbReference type="RefSeq" id="XP_038820577.1"/>
    </source>
</evidence>
<evidence type="ECO:0000256" key="4">
    <source>
        <dbReference type="ARBA" id="ARBA00023163"/>
    </source>
</evidence>
<name>A0A8U0P929_SALNM</name>
<proteinExistence type="predicted"/>
<feature type="compositionally biased region" description="Basic and acidic residues" evidence="7">
    <location>
        <begin position="222"/>
        <end position="231"/>
    </location>
</feature>
<feature type="domain" description="T-box" evidence="8">
    <location>
        <begin position="49"/>
        <end position="227"/>
    </location>
</feature>
<dbReference type="SUPFAM" id="SSF49417">
    <property type="entry name" value="p53-like transcription factors"/>
    <property type="match status" value="1"/>
</dbReference>
<dbReference type="PANTHER" id="PTHR11267">
    <property type="entry name" value="T-BOX PROTEIN-RELATED"/>
    <property type="match status" value="1"/>
</dbReference>
<keyword evidence="4" id="KW-0804">Transcription</keyword>
<dbReference type="AlphaFoldDB" id="A0A8U0P929"/>
<dbReference type="PROSITE" id="PS01283">
    <property type="entry name" value="TBOX_1"/>
    <property type="match status" value="1"/>
</dbReference>